<sequence>MLCAISGESPQHPVVSTKSGNIFERRLLESYIRENGTDPITAEPLTESDILDLQTSTAVKPRPPTLTSIPSLLSVFQNEWDALALETFTLRQHLTQTRQELSNALYENDAAKRVVARLQRERDEARDALSKIGVNGAGGEGGVNGGEAMQLDGQEMSEELVKKVEATQEKLSKTRRKRPVPEDWATNEDLEAFAPMQSTESNCSDVHSIAMDSSEDLALFGGKEGFTSVYSISKRKMVKQLETANGAVTDVAWAGSDAITAISTGHVEIWDEAGSRIADFQEHSGAATALALHPSGEIAASVGADKRIVFYDLAQSTTALKLYTDSALTAAQFHPDGHLFAAGGKDGQIKVYDTKTGANAANFDEGAPIEALDFSENGTWLAVASKNSSVVSVWDLRKSNKVKEVDMGGPVSTLRWDYTGQFLAAAGPGGLTIQAYDKGKKEWSEPLRTAVPASALDWGSKGRSLVTVNGEGIVIVLGGK</sequence>
<dbReference type="PANTHER" id="PTHR43995:SF1">
    <property type="entry name" value="PRE-MRNA-PROCESSING FACTOR 19"/>
    <property type="match status" value="1"/>
</dbReference>
<dbReference type="GO" id="GO:0000974">
    <property type="term" value="C:Prp19 complex"/>
    <property type="evidence" value="ECO:0007669"/>
    <property type="project" value="UniProtKB-UniRule"/>
</dbReference>
<dbReference type="PROSITE" id="PS51698">
    <property type="entry name" value="U_BOX"/>
    <property type="match status" value="1"/>
</dbReference>
<organism evidence="19 20">
    <name type="scientific">Ramalina farinacea</name>
    <dbReference type="NCBI Taxonomy" id="258253"/>
    <lineage>
        <taxon>Eukaryota</taxon>
        <taxon>Fungi</taxon>
        <taxon>Dikarya</taxon>
        <taxon>Ascomycota</taxon>
        <taxon>Pezizomycotina</taxon>
        <taxon>Lecanoromycetes</taxon>
        <taxon>OSLEUM clade</taxon>
        <taxon>Lecanoromycetidae</taxon>
        <taxon>Lecanorales</taxon>
        <taxon>Lecanorineae</taxon>
        <taxon>Ramalinaceae</taxon>
        <taxon>Ramalina</taxon>
    </lineage>
</organism>
<evidence type="ECO:0000313" key="19">
    <source>
        <dbReference type="EMBL" id="MDI1489434.1"/>
    </source>
</evidence>
<dbReference type="InterPro" id="IPR038959">
    <property type="entry name" value="Prp19"/>
</dbReference>
<keyword evidence="6 16" id="KW-0808">Transferase</keyword>
<dbReference type="InterPro" id="IPR013083">
    <property type="entry name" value="Znf_RING/FYVE/PHD"/>
</dbReference>
<evidence type="ECO:0000256" key="9">
    <source>
        <dbReference type="ARBA" id="ARBA00022763"/>
    </source>
</evidence>
<evidence type="ECO:0000256" key="1">
    <source>
        <dbReference type="ARBA" id="ARBA00004123"/>
    </source>
</evidence>
<evidence type="ECO:0000256" key="11">
    <source>
        <dbReference type="ARBA" id="ARBA00023110"/>
    </source>
</evidence>
<evidence type="ECO:0000256" key="10">
    <source>
        <dbReference type="ARBA" id="ARBA00022786"/>
    </source>
</evidence>
<evidence type="ECO:0000256" key="8">
    <source>
        <dbReference type="ARBA" id="ARBA00022737"/>
    </source>
</evidence>
<dbReference type="Gene3D" id="2.130.10.10">
    <property type="entry name" value="YVTN repeat-like/Quinoprotein amine dehydrogenase"/>
    <property type="match status" value="1"/>
</dbReference>
<evidence type="ECO:0000256" key="15">
    <source>
        <dbReference type="PROSITE-ProRule" id="PRU00221"/>
    </source>
</evidence>
<dbReference type="GO" id="GO:0006281">
    <property type="term" value="P:DNA repair"/>
    <property type="evidence" value="ECO:0007669"/>
    <property type="project" value="UniProtKB-KW"/>
</dbReference>
<keyword evidence="11" id="KW-0697">Rotamase</keyword>
<comment type="subcellular location">
    <subcellularLocation>
        <location evidence="1 16">Nucleus</location>
    </subcellularLocation>
</comment>
<evidence type="ECO:0000256" key="3">
    <source>
        <dbReference type="ARBA" id="ARBA00006388"/>
    </source>
</evidence>
<keyword evidence="4 15" id="KW-0853">WD repeat</keyword>
<evidence type="ECO:0000256" key="17">
    <source>
        <dbReference type="SAM" id="Coils"/>
    </source>
</evidence>
<keyword evidence="7 16" id="KW-0747">Spliceosome</keyword>
<evidence type="ECO:0000256" key="2">
    <source>
        <dbReference type="ARBA" id="ARBA00004906"/>
    </source>
</evidence>
<comment type="function">
    <text evidence="16">Ubiquitin-protein ligase which is mainly involved pre-mRNA splicing and DNA repair. Required for pre-mRNA splicing as component of the spliceosome.</text>
</comment>
<proteinExistence type="inferred from homology"/>
<dbReference type="InterPro" id="IPR003613">
    <property type="entry name" value="Ubox_domain"/>
</dbReference>
<evidence type="ECO:0000256" key="4">
    <source>
        <dbReference type="ARBA" id="ARBA00022574"/>
    </source>
</evidence>
<dbReference type="SUPFAM" id="SSF57850">
    <property type="entry name" value="RING/U-box"/>
    <property type="match status" value="1"/>
</dbReference>
<evidence type="ECO:0000256" key="16">
    <source>
        <dbReference type="RuleBase" id="RU367101"/>
    </source>
</evidence>
<dbReference type="PANTHER" id="PTHR43995">
    <property type="entry name" value="PRE-MRNA-PROCESSING FACTOR 19"/>
    <property type="match status" value="1"/>
</dbReference>
<dbReference type="EC" id="2.3.2.27" evidence="16"/>
<evidence type="ECO:0000256" key="13">
    <source>
        <dbReference type="ARBA" id="ARBA00023204"/>
    </source>
</evidence>
<dbReference type="SMART" id="SM00504">
    <property type="entry name" value="Ubox"/>
    <property type="match status" value="1"/>
</dbReference>
<dbReference type="GO" id="GO:0005737">
    <property type="term" value="C:cytoplasm"/>
    <property type="evidence" value="ECO:0007669"/>
    <property type="project" value="TreeGrafter"/>
</dbReference>
<reference evidence="19" key="1">
    <citation type="journal article" date="2023" name="Genome Biol. Evol.">
        <title>First Whole Genome Sequence and Flow Cytometry Genome Size Data for the Lichen-Forming Fungus Ramalina farinacea (Ascomycota).</title>
        <authorList>
            <person name="Llewellyn T."/>
            <person name="Mian S."/>
            <person name="Hill R."/>
            <person name="Leitch I.J."/>
            <person name="Gaya E."/>
        </authorList>
    </citation>
    <scope>NUCLEOTIDE SEQUENCE</scope>
    <source>
        <strain evidence="19">LIQ254RAFAR</strain>
    </source>
</reference>
<dbReference type="GO" id="GO:0061630">
    <property type="term" value="F:ubiquitin protein ligase activity"/>
    <property type="evidence" value="ECO:0007669"/>
    <property type="project" value="UniProtKB-UniRule"/>
</dbReference>
<evidence type="ECO:0000256" key="12">
    <source>
        <dbReference type="ARBA" id="ARBA00023187"/>
    </source>
</evidence>
<accession>A0AA43TVI1</accession>
<evidence type="ECO:0000256" key="6">
    <source>
        <dbReference type="ARBA" id="ARBA00022679"/>
    </source>
</evidence>
<keyword evidence="11" id="KW-0413">Isomerase</keyword>
<dbReference type="PROSITE" id="PS50082">
    <property type="entry name" value="WD_REPEATS_2"/>
    <property type="match status" value="2"/>
</dbReference>
<dbReference type="CDD" id="cd16656">
    <property type="entry name" value="RING-Ubox_PRP19"/>
    <property type="match status" value="1"/>
</dbReference>
<dbReference type="SMART" id="SM00320">
    <property type="entry name" value="WD40"/>
    <property type="match status" value="6"/>
</dbReference>
<comment type="catalytic activity">
    <reaction evidence="16">
        <text>S-ubiquitinyl-[E2 ubiquitin-conjugating enzyme]-L-cysteine + [acceptor protein]-L-lysine = [E2 ubiquitin-conjugating enzyme]-L-cysteine + N(6)-ubiquitinyl-[acceptor protein]-L-lysine.</text>
        <dbReference type="EC" id="2.3.2.27"/>
    </reaction>
</comment>
<dbReference type="SUPFAM" id="SSF50978">
    <property type="entry name" value="WD40 repeat-like"/>
    <property type="match status" value="1"/>
</dbReference>
<dbReference type="GO" id="GO:0003755">
    <property type="term" value="F:peptidyl-prolyl cis-trans isomerase activity"/>
    <property type="evidence" value="ECO:0007669"/>
    <property type="project" value="UniProtKB-KW"/>
</dbReference>
<dbReference type="GO" id="GO:0071006">
    <property type="term" value="C:U2-type catalytic step 1 spliceosome"/>
    <property type="evidence" value="ECO:0007669"/>
    <property type="project" value="TreeGrafter"/>
</dbReference>
<keyword evidence="8" id="KW-0677">Repeat</keyword>
<evidence type="ECO:0000259" key="18">
    <source>
        <dbReference type="PROSITE" id="PS51698"/>
    </source>
</evidence>
<keyword evidence="17" id="KW-0175">Coiled coil</keyword>
<keyword evidence="9 16" id="KW-0227">DNA damage</keyword>
<gene>
    <name evidence="19" type="ORF">OHK93_008712</name>
</gene>
<keyword evidence="14 16" id="KW-0539">Nucleus</keyword>
<comment type="similarity">
    <text evidence="3 16">Belongs to the WD repeat PRP19 family.</text>
</comment>
<feature type="coiled-coil region" evidence="17">
    <location>
        <begin position="101"/>
        <end position="177"/>
    </location>
</feature>
<dbReference type="InterPro" id="IPR055340">
    <property type="entry name" value="RING-Ubox_PRP19"/>
</dbReference>
<feature type="repeat" description="WD" evidence="15">
    <location>
        <begin position="280"/>
        <end position="321"/>
    </location>
</feature>
<dbReference type="AlphaFoldDB" id="A0AA43TVI1"/>
<dbReference type="Pfam" id="PF00400">
    <property type="entry name" value="WD40"/>
    <property type="match status" value="3"/>
</dbReference>
<dbReference type="GO" id="GO:0000398">
    <property type="term" value="P:mRNA splicing, via spliceosome"/>
    <property type="evidence" value="ECO:0007669"/>
    <property type="project" value="InterPro"/>
</dbReference>
<feature type="repeat" description="WD" evidence="15">
    <location>
        <begin position="326"/>
        <end position="362"/>
    </location>
</feature>
<dbReference type="Proteomes" id="UP001161017">
    <property type="component" value="Unassembled WGS sequence"/>
</dbReference>
<evidence type="ECO:0000256" key="5">
    <source>
        <dbReference type="ARBA" id="ARBA00022664"/>
    </source>
</evidence>
<comment type="caution">
    <text evidence="19">The sequence shown here is derived from an EMBL/GenBank/DDBJ whole genome shotgun (WGS) entry which is preliminary data.</text>
</comment>
<keyword evidence="20" id="KW-1185">Reference proteome</keyword>
<name>A0AA43TVI1_9LECA</name>
<dbReference type="EMBL" id="JAPUFD010000009">
    <property type="protein sequence ID" value="MDI1489434.1"/>
    <property type="molecule type" value="Genomic_DNA"/>
</dbReference>
<comment type="pathway">
    <text evidence="2 16">Protein modification; protein ubiquitination.</text>
</comment>
<keyword evidence="10 16" id="KW-0833">Ubl conjugation pathway</keyword>
<keyword evidence="5 16" id="KW-0507">mRNA processing</keyword>
<dbReference type="Gene3D" id="3.30.40.10">
    <property type="entry name" value="Zinc/RING finger domain, C3HC4 (zinc finger)"/>
    <property type="match status" value="1"/>
</dbReference>
<keyword evidence="12 16" id="KW-0508">mRNA splicing</keyword>
<protein>
    <recommendedName>
        <fullName evidence="16">Pre-mRNA-processing factor 19</fullName>
        <ecNumber evidence="16">2.3.2.27</ecNumber>
    </recommendedName>
</protein>
<comment type="subunit">
    <text evidence="16">Homotetramer.</text>
</comment>
<dbReference type="Pfam" id="PF08606">
    <property type="entry name" value="Prp19"/>
    <property type="match status" value="1"/>
</dbReference>
<dbReference type="GO" id="GO:0070534">
    <property type="term" value="P:protein K63-linked ubiquitination"/>
    <property type="evidence" value="ECO:0007669"/>
    <property type="project" value="UniProtKB-UniRule"/>
</dbReference>
<dbReference type="InterPro" id="IPR013915">
    <property type="entry name" value="Prp19_cc"/>
</dbReference>
<evidence type="ECO:0000313" key="20">
    <source>
        <dbReference type="Proteomes" id="UP001161017"/>
    </source>
</evidence>
<dbReference type="InterPro" id="IPR015943">
    <property type="entry name" value="WD40/YVTN_repeat-like_dom_sf"/>
</dbReference>
<evidence type="ECO:0000256" key="7">
    <source>
        <dbReference type="ARBA" id="ARBA00022728"/>
    </source>
</evidence>
<keyword evidence="13 16" id="KW-0234">DNA repair</keyword>
<dbReference type="FunFam" id="3.30.40.10:FF:000027">
    <property type="entry name" value="Pre-mRNA-processing factor 19, putative"/>
    <property type="match status" value="1"/>
</dbReference>
<dbReference type="InterPro" id="IPR036322">
    <property type="entry name" value="WD40_repeat_dom_sf"/>
</dbReference>
<dbReference type="InterPro" id="IPR001680">
    <property type="entry name" value="WD40_rpt"/>
</dbReference>
<feature type="domain" description="U-box" evidence="18">
    <location>
        <begin position="1"/>
        <end position="70"/>
    </location>
</feature>
<evidence type="ECO:0000256" key="14">
    <source>
        <dbReference type="ARBA" id="ARBA00023242"/>
    </source>
</evidence>